<accession>A0A6A4QDP9</accession>
<dbReference type="AlphaFoldDB" id="A0A6A4QDP9"/>
<comment type="caution">
    <text evidence="1">The sequence shown here is derived from an EMBL/GenBank/DDBJ whole genome shotgun (WGS) entry which is preliminary data.</text>
</comment>
<keyword evidence="2" id="KW-1185">Reference proteome</keyword>
<dbReference type="GO" id="GO:0003964">
    <property type="term" value="F:RNA-directed DNA polymerase activity"/>
    <property type="evidence" value="ECO:0007669"/>
    <property type="project" value="UniProtKB-KW"/>
</dbReference>
<dbReference type="Proteomes" id="UP000447434">
    <property type="component" value="Chromosome 6"/>
</dbReference>
<reference evidence="2" key="1">
    <citation type="journal article" date="2020" name="Nat. Commun.">
        <title>Genome sequence of the cluster root forming white lupin.</title>
        <authorList>
            <person name="Hufnagel B."/>
            <person name="Marques A."/>
            <person name="Soriano A."/>
            <person name="Marques L."/>
            <person name="Divol F."/>
            <person name="Doumas P."/>
            <person name="Sallet E."/>
            <person name="Mancinotti D."/>
            <person name="Carrere S."/>
            <person name="Marande W."/>
            <person name="Arribat S."/>
            <person name="Keller J."/>
            <person name="Huneau C."/>
            <person name="Blein T."/>
            <person name="Aime D."/>
            <person name="Laguerre M."/>
            <person name="Taylor J."/>
            <person name="Schubert V."/>
            <person name="Nelson M."/>
            <person name="Geu-Flores F."/>
            <person name="Crespi M."/>
            <person name="Gallardo-Guerrero K."/>
            <person name="Delaux P.-M."/>
            <person name="Salse J."/>
            <person name="Berges H."/>
            <person name="Guyot R."/>
            <person name="Gouzy J."/>
            <person name="Peret B."/>
        </authorList>
    </citation>
    <scope>NUCLEOTIDE SEQUENCE [LARGE SCALE GENOMIC DNA]</scope>
    <source>
        <strain evidence="2">cv. Amiga</strain>
    </source>
</reference>
<evidence type="ECO:0000313" key="2">
    <source>
        <dbReference type="Proteomes" id="UP000447434"/>
    </source>
</evidence>
<organism evidence="1 2">
    <name type="scientific">Lupinus albus</name>
    <name type="common">White lupine</name>
    <name type="synonym">Lupinus termis</name>
    <dbReference type="NCBI Taxonomy" id="3870"/>
    <lineage>
        <taxon>Eukaryota</taxon>
        <taxon>Viridiplantae</taxon>
        <taxon>Streptophyta</taxon>
        <taxon>Embryophyta</taxon>
        <taxon>Tracheophyta</taxon>
        <taxon>Spermatophyta</taxon>
        <taxon>Magnoliopsida</taxon>
        <taxon>eudicotyledons</taxon>
        <taxon>Gunneridae</taxon>
        <taxon>Pentapetalae</taxon>
        <taxon>rosids</taxon>
        <taxon>fabids</taxon>
        <taxon>Fabales</taxon>
        <taxon>Fabaceae</taxon>
        <taxon>Papilionoideae</taxon>
        <taxon>50 kb inversion clade</taxon>
        <taxon>genistoids sensu lato</taxon>
        <taxon>core genistoids</taxon>
        <taxon>Genisteae</taxon>
        <taxon>Lupinus</taxon>
    </lineage>
</organism>
<gene>
    <name evidence="1" type="ORF">Lalb_Chr06g0172831</name>
</gene>
<keyword evidence="1" id="KW-0808">Transferase</keyword>
<dbReference type="OrthoDB" id="1929744at2759"/>
<keyword evidence="1" id="KW-0548">Nucleotidyltransferase</keyword>
<protein>
    <submittedName>
        <fullName evidence="1">Putative reverse transcriptase domain-containing protein</fullName>
    </submittedName>
</protein>
<proteinExistence type="predicted"/>
<evidence type="ECO:0000313" key="1">
    <source>
        <dbReference type="EMBL" id="KAE9612415.1"/>
    </source>
</evidence>
<sequence length="92" mass="10745">MISVAGRLKGVMDSLISPSQLTFIQDKNILEATMVINEIIYSAKKDKDGCFLFKINFERAYDYVDWNFLDYMLLLFGFSVKWRNLINVYMGI</sequence>
<dbReference type="EMBL" id="WOCE01000006">
    <property type="protein sequence ID" value="KAE9612415.1"/>
    <property type="molecule type" value="Genomic_DNA"/>
</dbReference>
<keyword evidence="1" id="KW-0695">RNA-directed DNA polymerase</keyword>
<name>A0A6A4QDP9_LUPAL</name>